<name>A0AAW4ZN52_PHOPO</name>
<evidence type="ECO:0000313" key="3">
    <source>
        <dbReference type="Proteomes" id="UP000813876"/>
    </source>
</evidence>
<dbReference type="CDD" id="cd00093">
    <property type="entry name" value="HTH_XRE"/>
    <property type="match status" value="1"/>
</dbReference>
<dbReference type="PROSITE" id="PS50943">
    <property type="entry name" value="HTH_CROC1"/>
    <property type="match status" value="1"/>
</dbReference>
<proteinExistence type="predicted"/>
<dbReference type="Pfam" id="PF13560">
    <property type="entry name" value="HTH_31"/>
    <property type="match status" value="1"/>
</dbReference>
<sequence length="117" mass="13169">MADPISNIIKKRRQQLGLTQSQLAQRAGISDKTYQRIEQGCSDMRLSQYRSLITACQMTDLDVSLDLLGIDSANTEDVAAASRLLLPITRLRLVQSIVEEWQRKAHDVDKTKKGNAR</sequence>
<evidence type="ECO:0000313" key="2">
    <source>
        <dbReference type="EMBL" id="MCF2300899.1"/>
    </source>
</evidence>
<dbReference type="AlphaFoldDB" id="A0AAW4ZN52"/>
<gene>
    <name evidence="2" type="ORF">GLP33_04045</name>
</gene>
<reference evidence="2" key="1">
    <citation type="submission" date="2019-11" db="EMBL/GenBank/DDBJ databases">
        <title>Comparative genomics of photobacteria reveal adaptation to distinct habitats.</title>
        <authorList>
            <person name="Fuertes-Perez S."/>
            <person name="Hilgarth M."/>
            <person name="Vogel R.F."/>
        </authorList>
    </citation>
    <scope>NUCLEOTIDE SEQUENCE</scope>
    <source>
        <strain evidence="2">TMW2.2145</strain>
    </source>
</reference>
<dbReference type="SUPFAM" id="SSF47413">
    <property type="entry name" value="lambda repressor-like DNA-binding domains"/>
    <property type="match status" value="1"/>
</dbReference>
<evidence type="ECO:0000259" key="1">
    <source>
        <dbReference type="PROSITE" id="PS50943"/>
    </source>
</evidence>
<dbReference type="RefSeq" id="WP_232581159.1">
    <property type="nucleotide sequence ID" value="NZ_WMCP01000002.1"/>
</dbReference>
<organism evidence="2 3">
    <name type="scientific">Photobacterium phosphoreum</name>
    <dbReference type="NCBI Taxonomy" id="659"/>
    <lineage>
        <taxon>Bacteria</taxon>
        <taxon>Pseudomonadati</taxon>
        <taxon>Pseudomonadota</taxon>
        <taxon>Gammaproteobacteria</taxon>
        <taxon>Vibrionales</taxon>
        <taxon>Vibrionaceae</taxon>
        <taxon>Photobacterium</taxon>
    </lineage>
</organism>
<dbReference type="GO" id="GO:0003677">
    <property type="term" value="F:DNA binding"/>
    <property type="evidence" value="ECO:0007669"/>
    <property type="project" value="InterPro"/>
</dbReference>
<dbReference type="Gene3D" id="1.10.260.40">
    <property type="entry name" value="lambda repressor-like DNA-binding domains"/>
    <property type="match status" value="1"/>
</dbReference>
<dbReference type="SMART" id="SM00530">
    <property type="entry name" value="HTH_XRE"/>
    <property type="match status" value="1"/>
</dbReference>
<dbReference type="EMBL" id="WMCP01000002">
    <property type="protein sequence ID" value="MCF2300899.1"/>
    <property type="molecule type" value="Genomic_DNA"/>
</dbReference>
<dbReference type="InterPro" id="IPR010982">
    <property type="entry name" value="Lambda_DNA-bd_dom_sf"/>
</dbReference>
<comment type="caution">
    <text evidence="2">The sequence shown here is derived from an EMBL/GenBank/DDBJ whole genome shotgun (WGS) entry which is preliminary data.</text>
</comment>
<accession>A0AAW4ZN52</accession>
<dbReference type="InterPro" id="IPR001387">
    <property type="entry name" value="Cro/C1-type_HTH"/>
</dbReference>
<feature type="domain" description="HTH cro/C1-type" evidence="1">
    <location>
        <begin position="9"/>
        <end position="40"/>
    </location>
</feature>
<dbReference type="Proteomes" id="UP000813876">
    <property type="component" value="Unassembled WGS sequence"/>
</dbReference>
<protein>
    <submittedName>
        <fullName evidence="2">Helix-turn-helix domain-containing protein</fullName>
    </submittedName>
</protein>